<dbReference type="GO" id="GO:0004386">
    <property type="term" value="F:helicase activity"/>
    <property type="evidence" value="ECO:0007669"/>
    <property type="project" value="UniProtKB-KW"/>
</dbReference>
<gene>
    <name evidence="1" type="ORF">F8M41_008704</name>
</gene>
<sequence length="128" mass="15375">MTDKSIDFLSHKTCNNCNKPKEIKEFFNDKEKVIDIGEFVYNLLISLENTNEFYEDDNVELAIEFNIELSSFINTILDRNNKKNFNNNEKLYLEIARRIAKFIEERDSYRWIYKDKYQKKFIGGHLSV</sequence>
<dbReference type="Proteomes" id="UP000439903">
    <property type="component" value="Unassembled WGS sequence"/>
</dbReference>
<organism evidence="1 2">
    <name type="scientific">Gigaspora margarita</name>
    <dbReference type="NCBI Taxonomy" id="4874"/>
    <lineage>
        <taxon>Eukaryota</taxon>
        <taxon>Fungi</taxon>
        <taxon>Fungi incertae sedis</taxon>
        <taxon>Mucoromycota</taxon>
        <taxon>Glomeromycotina</taxon>
        <taxon>Glomeromycetes</taxon>
        <taxon>Diversisporales</taxon>
        <taxon>Gigasporaceae</taxon>
        <taxon>Gigaspora</taxon>
    </lineage>
</organism>
<dbReference type="OrthoDB" id="2439498at2759"/>
<dbReference type="EMBL" id="WTPW01000193">
    <property type="protein sequence ID" value="KAF0537199.1"/>
    <property type="molecule type" value="Genomic_DNA"/>
</dbReference>
<evidence type="ECO:0000313" key="1">
    <source>
        <dbReference type="EMBL" id="KAF0537199.1"/>
    </source>
</evidence>
<keyword evidence="1" id="KW-0347">Helicase</keyword>
<reference evidence="1 2" key="1">
    <citation type="journal article" date="2019" name="Environ. Microbiol.">
        <title>At the nexus of three kingdoms: the genome of the mycorrhizal fungus Gigaspora margarita provides insights into plant, endobacterial and fungal interactions.</title>
        <authorList>
            <person name="Venice F."/>
            <person name="Ghignone S."/>
            <person name="Salvioli di Fossalunga A."/>
            <person name="Amselem J."/>
            <person name="Novero M."/>
            <person name="Xianan X."/>
            <person name="Sedzielewska Toro K."/>
            <person name="Morin E."/>
            <person name="Lipzen A."/>
            <person name="Grigoriev I.V."/>
            <person name="Henrissat B."/>
            <person name="Martin F.M."/>
            <person name="Bonfante P."/>
        </authorList>
    </citation>
    <scope>NUCLEOTIDE SEQUENCE [LARGE SCALE GENOMIC DNA]</scope>
    <source>
        <strain evidence="1 2">BEG34</strain>
    </source>
</reference>
<keyword evidence="1" id="KW-0547">Nucleotide-binding</keyword>
<proteinExistence type="predicted"/>
<protein>
    <submittedName>
        <fullName evidence="1">ATP-dependent DNA helicase pif1</fullName>
    </submittedName>
</protein>
<evidence type="ECO:0000313" key="2">
    <source>
        <dbReference type="Proteomes" id="UP000439903"/>
    </source>
</evidence>
<comment type="caution">
    <text evidence="1">The sequence shown here is derived from an EMBL/GenBank/DDBJ whole genome shotgun (WGS) entry which is preliminary data.</text>
</comment>
<accession>A0A8H4EQU0</accession>
<dbReference type="AlphaFoldDB" id="A0A8H4EQU0"/>
<name>A0A8H4EQU0_GIGMA</name>
<keyword evidence="1" id="KW-0067">ATP-binding</keyword>
<keyword evidence="1" id="KW-0378">Hydrolase</keyword>
<keyword evidence="2" id="KW-1185">Reference proteome</keyword>